<dbReference type="Proteomes" id="UP000199595">
    <property type="component" value="Unassembled WGS sequence"/>
</dbReference>
<evidence type="ECO:0000313" key="2">
    <source>
        <dbReference type="Proteomes" id="UP000199595"/>
    </source>
</evidence>
<dbReference type="AlphaFoldDB" id="A0A1H2TR42"/>
<dbReference type="Gene3D" id="2.40.160.130">
    <property type="entry name" value="Capsule assembly protein Wzi"/>
    <property type="match status" value="1"/>
</dbReference>
<dbReference type="OrthoDB" id="596512at2"/>
<dbReference type="STRING" id="762486.SAMN05444411_101783"/>
<accession>A0A1H2TR42</accession>
<organism evidence="1 2">
    <name type="scientific">Lutibacter oricola</name>
    <dbReference type="NCBI Taxonomy" id="762486"/>
    <lineage>
        <taxon>Bacteria</taxon>
        <taxon>Pseudomonadati</taxon>
        <taxon>Bacteroidota</taxon>
        <taxon>Flavobacteriia</taxon>
        <taxon>Flavobacteriales</taxon>
        <taxon>Flavobacteriaceae</taxon>
        <taxon>Lutibacter</taxon>
    </lineage>
</organism>
<dbReference type="InterPro" id="IPR038636">
    <property type="entry name" value="Wzi_sf"/>
</dbReference>
<dbReference type="RefSeq" id="WP_090119910.1">
    <property type="nucleotide sequence ID" value="NZ_FNNJ01000001.1"/>
</dbReference>
<gene>
    <name evidence="1" type="ORF">SAMN05444411_101783</name>
</gene>
<protein>
    <submittedName>
        <fullName evidence="1">Capsule assembly protein Wzi</fullName>
    </submittedName>
</protein>
<reference evidence="1 2" key="1">
    <citation type="submission" date="2016-10" db="EMBL/GenBank/DDBJ databases">
        <authorList>
            <person name="de Groot N.N."/>
        </authorList>
    </citation>
    <scope>NUCLEOTIDE SEQUENCE [LARGE SCALE GENOMIC DNA]</scope>
    <source>
        <strain evidence="1 2">DSM 24956</strain>
    </source>
</reference>
<evidence type="ECO:0000313" key="1">
    <source>
        <dbReference type="EMBL" id="SDW46341.1"/>
    </source>
</evidence>
<sequence>MKLSYLFSIVISLIVIDSIAQNNSFFYEVELNSGVSSEKTLPFWMTANKFGKIPNSNYALTTATFGKSFSNNNSNKIDFAFKGSITGSIAEENDAIINELYASLKYKKVRLDIGSKNDEIVFEGLSSSNGNFMKSTNSRAIPGYNLSTVDFIELPFAKNWLKFKATYGDFWMNDERYVDNTLLHQKSLHFKSKINNKLDIITGVNHYAQWNGTSLSSGKQPSGFKNYIKTVTGSSGGSEASILEQINALGNHLGSYILQFDYKGTKTNWNFYISHPFEDRSGRELMNYPDNLYGFFLDLKKEKALITHALAEITYTKHRSGNAPHYTDETGYHAASGRDEYFNNFVYLSGWSYFKNVIGTPYILTNDKEYGTDLSLNRFVALHVGIKGFVKNIGYKMNIDYINFDNWYDSNENMDYNQFSTYFEINPKLDKIPFEFYLGSSIDLGNLSKNNIGGFIKIIKKGKF</sequence>
<name>A0A1H2TR42_9FLAO</name>
<proteinExistence type="predicted"/>
<dbReference type="EMBL" id="FNNJ01000001">
    <property type="protein sequence ID" value="SDW46341.1"/>
    <property type="molecule type" value="Genomic_DNA"/>
</dbReference>
<keyword evidence="2" id="KW-1185">Reference proteome</keyword>